<dbReference type="AlphaFoldDB" id="A0A409YJN9"/>
<sequence length="158" mass="17521">MKLFTEGSVGLGANATGTLGEEWVVFVKAWSVFQTNAGFDKSANGRLPSQNRPVVVKNWIARARSVTYRPDIGSLTHYEKGFNSWWTSMQPPWRMVNGRLDKERTDGDWSALNQPGPNGLLNVVAALYFWGRAAYGGKHEKAWKAAVKDCTAAFQALL</sequence>
<dbReference type="EMBL" id="NHTK01001081">
    <property type="protein sequence ID" value="PPR03273.1"/>
    <property type="molecule type" value="Genomic_DNA"/>
</dbReference>
<name>A0A409YJN9_9AGAR</name>
<organism evidence="1 2">
    <name type="scientific">Panaeolus cyanescens</name>
    <dbReference type="NCBI Taxonomy" id="181874"/>
    <lineage>
        <taxon>Eukaryota</taxon>
        <taxon>Fungi</taxon>
        <taxon>Dikarya</taxon>
        <taxon>Basidiomycota</taxon>
        <taxon>Agaricomycotina</taxon>
        <taxon>Agaricomycetes</taxon>
        <taxon>Agaricomycetidae</taxon>
        <taxon>Agaricales</taxon>
        <taxon>Agaricineae</taxon>
        <taxon>Galeropsidaceae</taxon>
        <taxon>Panaeolus</taxon>
    </lineage>
</organism>
<dbReference type="STRING" id="181874.A0A409YJN9"/>
<protein>
    <submittedName>
        <fullName evidence="1">Uncharacterized protein</fullName>
    </submittedName>
</protein>
<dbReference type="OrthoDB" id="3066350at2759"/>
<gene>
    <name evidence="1" type="ORF">CVT24_012820</name>
</gene>
<dbReference type="Proteomes" id="UP000284842">
    <property type="component" value="Unassembled WGS sequence"/>
</dbReference>
<evidence type="ECO:0000313" key="1">
    <source>
        <dbReference type="EMBL" id="PPR03273.1"/>
    </source>
</evidence>
<reference evidence="1 2" key="1">
    <citation type="journal article" date="2018" name="Evol. Lett.">
        <title>Horizontal gene cluster transfer increased hallucinogenic mushroom diversity.</title>
        <authorList>
            <person name="Reynolds H.T."/>
            <person name="Vijayakumar V."/>
            <person name="Gluck-Thaler E."/>
            <person name="Korotkin H.B."/>
            <person name="Matheny P.B."/>
            <person name="Slot J.C."/>
        </authorList>
    </citation>
    <scope>NUCLEOTIDE SEQUENCE [LARGE SCALE GENOMIC DNA]</scope>
    <source>
        <strain evidence="1 2">2629</strain>
    </source>
</reference>
<comment type="caution">
    <text evidence="1">The sequence shown here is derived from an EMBL/GenBank/DDBJ whole genome shotgun (WGS) entry which is preliminary data.</text>
</comment>
<keyword evidence="2" id="KW-1185">Reference proteome</keyword>
<accession>A0A409YJN9</accession>
<dbReference type="InParanoid" id="A0A409YJN9"/>
<proteinExistence type="predicted"/>
<evidence type="ECO:0000313" key="2">
    <source>
        <dbReference type="Proteomes" id="UP000284842"/>
    </source>
</evidence>